<feature type="compositionally biased region" description="Polar residues" evidence="1">
    <location>
        <begin position="184"/>
        <end position="194"/>
    </location>
</feature>
<feature type="region of interest" description="Disordered" evidence="1">
    <location>
        <begin position="441"/>
        <end position="530"/>
    </location>
</feature>
<feature type="compositionally biased region" description="Basic and acidic residues" evidence="1">
    <location>
        <begin position="51"/>
        <end position="61"/>
    </location>
</feature>
<proteinExistence type="predicted"/>
<feature type="compositionally biased region" description="Polar residues" evidence="1">
    <location>
        <begin position="326"/>
        <end position="336"/>
    </location>
</feature>
<feature type="region of interest" description="Disordered" evidence="1">
    <location>
        <begin position="51"/>
        <end position="87"/>
    </location>
</feature>
<feature type="region of interest" description="Disordered" evidence="1">
    <location>
        <begin position="977"/>
        <end position="996"/>
    </location>
</feature>
<feature type="compositionally biased region" description="Low complexity" evidence="1">
    <location>
        <begin position="300"/>
        <end position="320"/>
    </location>
</feature>
<dbReference type="Proteomes" id="UP001620626">
    <property type="component" value="Unassembled WGS sequence"/>
</dbReference>
<feature type="compositionally biased region" description="Basic and acidic residues" evidence="1">
    <location>
        <begin position="259"/>
        <end position="269"/>
    </location>
</feature>
<organism evidence="2 3">
    <name type="scientific">Heterodera trifolii</name>
    <dbReference type="NCBI Taxonomy" id="157864"/>
    <lineage>
        <taxon>Eukaryota</taxon>
        <taxon>Metazoa</taxon>
        <taxon>Ecdysozoa</taxon>
        <taxon>Nematoda</taxon>
        <taxon>Chromadorea</taxon>
        <taxon>Rhabditida</taxon>
        <taxon>Tylenchina</taxon>
        <taxon>Tylenchomorpha</taxon>
        <taxon>Tylenchoidea</taxon>
        <taxon>Heteroderidae</taxon>
        <taxon>Heteroderinae</taxon>
        <taxon>Heterodera</taxon>
    </lineage>
</organism>
<evidence type="ECO:0000313" key="3">
    <source>
        <dbReference type="Proteomes" id="UP001620626"/>
    </source>
</evidence>
<dbReference type="AlphaFoldDB" id="A0ABD2JRF7"/>
<sequence length="1023" mass="112463">MGTIGEAGGQMTNNSKVGEIVAENGERNLEEQRQSLRTKIASYEARENEFLTEIEGMRTECGEGTATSSNDEGQKSRDGDEATSEAPTMLDTLCTLIGEIGKLRRENRRLRRRFEVQTEENQTQPKNARGVSSLPRPLLLNAARGSSAFSCFPLQSSSASCSSAVSSLFSGSYRPPLCKMFGRPTSQTQQTERLSSPPPVPKKSVGSLLTVSAYSADLSSDASLNKQRILGESLHKNSNSKFVGDGNGGGQSEPFGWDAEGKGRNEAPKGLKPRRGMARRAEMQKPPKTGEQGKQLLCLSASVTSGTSPAGSSSSACSSVEPTLASRPQNDANRSSADVPMSVSRCSSILDLFGIRRRKPSPSSNSSAEGSGRVIGTFSNMMDSLITRRTAGTSGPNRKFGMFVSRGNRRHSQQLQYLGDEPSPPYSPAVSPIFVDGYSSGEMAKMGTKPKTGQRQKLGDGRMESEPNLLKNWHKSNESVLAGEGIGTNKQRKGRPRSCFLGPPQSEWTTNERREGTESGKKAEAKERNSSLEQELCLEMQLLRARNARLIGQLRQKSGQLSMAEARADKLGRELDQMRAQKRLDASLGANCVRMAKSVEKVISELKDQLSNSFRAQLQSLRLEAQRHQQMALNASRCDRQSLRASMAEVERLQHENCALLQKQANARPCDADGGTQLHDLLSSYDALYAFAAGIVRKLGQMRERVAEKDAELFNLELEALQSQSQALLVQTNCEWLRVKCPLLLMANASDRRLSRRPKSFHGQTLEERMTDFGNLQQRMNLPFKLIAQRIRQHRDKKGPKWAESEDVTNRFDVLMEENEQNIELEFLRLFKSARALARISGTNCELTDKSKTEGNLVPPFCVDFSFPSQIAETLRPQQRQANQMRRNSVQQLQQNEQKSPLHSPMAKFRRLSAIFGGWSARVEANVSPPPPFCSSGAPMAVRRVPLPNSPQLRPQRPALSRQFSIHSSDVLLLLIGPSSDSLRPPQMPAAPSAAPPSVLNLTALSRLPQPNASGLSPPLSVN</sequence>
<evidence type="ECO:0000256" key="1">
    <source>
        <dbReference type="SAM" id="MobiDB-lite"/>
    </source>
</evidence>
<feature type="region of interest" description="Disordered" evidence="1">
    <location>
        <begin position="877"/>
        <end position="904"/>
    </location>
</feature>
<dbReference type="EMBL" id="JBICBT010000917">
    <property type="protein sequence ID" value="KAL3093201.1"/>
    <property type="molecule type" value="Genomic_DNA"/>
</dbReference>
<feature type="region of interest" description="Disordered" evidence="1">
    <location>
        <begin position="181"/>
        <end position="204"/>
    </location>
</feature>
<comment type="caution">
    <text evidence="2">The sequence shown here is derived from an EMBL/GenBank/DDBJ whole genome shotgun (WGS) entry which is preliminary data.</text>
</comment>
<protein>
    <submittedName>
        <fullName evidence="2">Uncharacterized protein</fullName>
    </submittedName>
</protein>
<evidence type="ECO:0000313" key="2">
    <source>
        <dbReference type="EMBL" id="KAL3093201.1"/>
    </source>
</evidence>
<feature type="region of interest" description="Disordered" evidence="1">
    <location>
        <begin position="237"/>
        <end position="340"/>
    </location>
</feature>
<gene>
    <name evidence="2" type="ORF">niasHT_022651</name>
</gene>
<feature type="compositionally biased region" description="Polar residues" evidence="1">
    <location>
        <begin position="877"/>
        <end position="901"/>
    </location>
</feature>
<name>A0ABD2JRF7_9BILA</name>
<reference evidence="2 3" key="1">
    <citation type="submission" date="2024-10" db="EMBL/GenBank/DDBJ databases">
        <authorList>
            <person name="Kim D."/>
        </authorList>
    </citation>
    <scope>NUCLEOTIDE SEQUENCE [LARGE SCALE GENOMIC DNA]</scope>
    <source>
        <strain evidence="2">BH-2024</strain>
    </source>
</reference>
<keyword evidence="3" id="KW-1185">Reference proteome</keyword>
<accession>A0ABD2JRF7</accession>
<feature type="compositionally biased region" description="Basic and acidic residues" evidence="1">
    <location>
        <begin position="510"/>
        <end position="530"/>
    </location>
</feature>